<protein>
    <submittedName>
        <fullName evidence="1">Uncharacterized protein</fullName>
    </submittedName>
</protein>
<dbReference type="Proteomes" id="UP001159363">
    <property type="component" value="Chromosome 4"/>
</dbReference>
<accession>A0ABQ9HJU9</accession>
<name>A0ABQ9HJU9_9NEOP</name>
<dbReference type="EMBL" id="JARBHB010000005">
    <property type="protein sequence ID" value="KAJ8884621.1"/>
    <property type="molecule type" value="Genomic_DNA"/>
</dbReference>
<reference evidence="1 2" key="1">
    <citation type="submission" date="2023-02" db="EMBL/GenBank/DDBJ databases">
        <title>LHISI_Scaffold_Assembly.</title>
        <authorList>
            <person name="Stuart O.P."/>
            <person name="Cleave R."/>
            <person name="Magrath M.J.L."/>
            <person name="Mikheyev A.S."/>
        </authorList>
    </citation>
    <scope>NUCLEOTIDE SEQUENCE [LARGE SCALE GENOMIC DNA]</scope>
    <source>
        <strain evidence="1">Daus_M_001</strain>
        <tissue evidence="1">Leg muscle</tissue>
    </source>
</reference>
<sequence>MGMKLENIFCVIQQRLLPFCQVYFFGAAFLRAATVTNTINAATTDIKLDNNECPTMNPTSSPFDSSIKQPTSGLMYSVSTVIEPLTKKTTTNENLNEKCTPGPSASAFQTASSEILIPTTVIKQTVKRTKIKKGNTSVLTDSPFKMNLKTSLKIKKSVLKNRKRQEIPGNNVKRNNITEDNKTHENEKYAECLYCKDS</sequence>
<keyword evidence="2" id="KW-1185">Reference proteome</keyword>
<comment type="caution">
    <text evidence="1">The sequence shown here is derived from an EMBL/GenBank/DDBJ whole genome shotgun (WGS) entry which is preliminary data.</text>
</comment>
<proteinExistence type="predicted"/>
<organism evidence="1 2">
    <name type="scientific">Dryococelus australis</name>
    <dbReference type="NCBI Taxonomy" id="614101"/>
    <lineage>
        <taxon>Eukaryota</taxon>
        <taxon>Metazoa</taxon>
        <taxon>Ecdysozoa</taxon>
        <taxon>Arthropoda</taxon>
        <taxon>Hexapoda</taxon>
        <taxon>Insecta</taxon>
        <taxon>Pterygota</taxon>
        <taxon>Neoptera</taxon>
        <taxon>Polyneoptera</taxon>
        <taxon>Phasmatodea</taxon>
        <taxon>Verophasmatodea</taxon>
        <taxon>Anareolatae</taxon>
        <taxon>Phasmatidae</taxon>
        <taxon>Eurycanthinae</taxon>
        <taxon>Dryococelus</taxon>
    </lineage>
</organism>
<evidence type="ECO:0000313" key="2">
    <source>
        <dbReference type="Proteomes" id="UP001159363"/>
    </source>
</evidence>
<gene>
    <name evidence="1" type="ORF">PR048_016478</name>
</gene>
<evidence type="ECO:0000313" key="1">
    <source>
        <dbReference type="EMBL" id="KAJ8884621.1"/>
    </source>
</evidence>